<proteinExistence type="predicted"/>
<accession>A0A2W6HZW3</accession>
<name>A0A2W6HZW3_STEMA</name>
<dbReference type="AlphaFoldDB" id="A0A2W6HZW3"/>
<protein>
    <submittedName>
        <fullName evidence="1">Uncharacterized protein</fullName>
    </submittedName>
</protein>
<evidence type="ECO:0000313" key="2">
    <source>
        <dbReference type="Proteomes" id="UP000249614"/>
    </source>
</evidence>
<dbReference type="EMBL" id="LXXM01000210">
    <property type="protein sequence ID" value="PZS88623.1"/>
    <property type="molecule type" value="Genomic_DNA"/>
</dbReference>
<organism evidence="1 2">
    <name type="scientific">Stenotrophomonas maltophilia</name>
    <name type="common">Pseudomonas maltophilia</name>
    <name type="synonym">Xanthomonas maltophilia</name>
    <dbReference type="NCBI Taxonomy" id="40324"/>
    <lineage>
        <taxon>Bacteria</taxon>
        <taxon>Pseudomonadati</taxon>
        <taxon>Pseudomonadota</taxon>
        <taxon>Gammaproteobacteria</taxon>
        <taxon>Lysobacterales</taxon>
        <taxon>Lysobacteraceae</taxon>
        <taxon>Stenotrophomonas</taxon>
        <taxon>Stenotrophomonas maltophilia group</taxon>
    </lineage>
</organism>
<reference evidence="1 2" key="1">
    <citation type="submission" date="2016-05" db="EMBL/GenBank/DDBJ databases">
        <authorList>
            <person name="Lavstsen T."/>
            <person name="Jespersen J.S."/>
        </authorList>
    </citation>
    <scope>NUCLEOTIDE SEQUENCE [LARGE SCALE GENOMIC DNA]</scope>
    <source>
        <strain evidence="1 2">SM-5815</strain>
    </source>
</reference>
<sequence>MSWGAHSIFTAATMHAVDWAAASPLAHLAHVVRQVPDDAWYRREWMHDAGPDGLLVLRRVGHPGGYGMKGGLSWNELIPEQAAALDLDVSAGLLAYLAERGMEDQCPPDGFRRWLQSVAAQLGQAVMFYSCSMWAGEIEHEYVLVYGEGEQLHTTDEDAAANGIGDDALIKGLAEVSVNLPTRYFALHASGFDWAPHALLKR</sequence>
<gene>
    <name evidence="1" type="ORF">A7X83_14725</name>
</gene>
<evidence type="ECO:0000313" key="1">
    <source>
        <dbReference type="EMBL" id="PZS88623.1"/>
    </source>
</evidence>
<dbReference type="Proteomes" id="UP000249614">
    <property type="component" value="Unassembled WGS sequence"/>
</dbReference>
<comment type="caution">
    <text evidence="1">The sequence shown here is derived from an EMBL/GenBank/DDBJ whole genome shotgun (WGS) entry which is preliminary data.</text>
</comment>
<dbReference type="RefSeq" id="WP_111113381.1">
    <property type="nucleotide sequence ID" value="NZ_LXXM01000210.1"/>
</dbReference>